<accession>A0A559MGV9</accession>
<dbReference type="Proteomes" id="UP000315522">
    <property type="component" value="Unassembled WGS sequence"/>
</dbReference>
<feature type="active site" description="Nucleophile" evidence="4">
    <location>
        <position position="52"/>
    </location>
</feature>
<dbReference type="InterPro" id="IPR002641">
    <property type="entry name" value="PNPLA_dom"/>
</dbReference>
<reference evidence="6 7" key="1">
    <citation type="submission" date="2018-05" db="EMBL/GenBank/DDBJ databases">
        <title>Genome sequencing and assembly of the regulated plant pathogen Lachnellula willkommii and related sister species for the development of diagnostic species identification markers.</title>
        <authorList>
            <person name="Giroux E."/>
            <person name="Bilodeau G."/>
        </authorList>
    </citation>
    <scope>NUCLEOTIDE SEQUENCE [LARGE SCALE GENOMIC DNA]</scope>
    <source>
        <strain evidence="6 7">CBS 172.35</strain>
    </source>
</reference>
<comment type="caution">
    <text evidence="6">The sequence shown here is derived from an EMBL/GenBank/DDBJ whole genome shotgun (WGS) entry which is preliminary data.</text>
</comment>
<dbReference type="PROSITE" id="PS51635">
    <property type="entry name" value="PNPLA"/>
    <property type="match status" value="1"/>
</dbReference>
<dbReference type="SUPFAM" id="SSF52540">
    <property type="entry name" value="P-loop containing nucleoside triphosphate hydrolases"/>
    <property type="match status" value="1"/>
</dbReference>
<evidence type="ECO:0000256" key="1">
    <source>
        <dbReference type="ARBA" id="ARBA00022801"/>
    </source>
</evidence>
<feature type="active site" description="Proton acceptor" evidence="4">
    <location>
        <position position="193"/>
    </location>
</feature>
<dbReference type="Gene3D" id="3.40.1090.10">
    <property type="entry name" value="Cytosolic phospholipase A2 catalytic domain"/>
    <property type="match status" value="1"/>
</dbReference>
<feature type="domain" description="PNPLA" evidence="5">
    <location>
        <begin position="19"/>
        <end position="206"/>
    </location>
</feature>
<evidence type="ECO:0000259" key="5">
    <source>
        <dbReference type="PROSITE" id="PS51635"/>
    </source>
</evidence>
<proteinExistence type="predicted"/>
<evidence type="ECO:0000313" key="6">
    <source>
        <dbReference type="EMBL" id="TVY92172.1"/>
    </source>
</evidence>
<dbReference type="AlphaFoldDB" id="A0A559MGV9"/>
<organism evidence="6 7">
    <name type="scientific">Lachnellula willkommii</name>
    <dbReference type="NCBI Taxonomy" id="215461"/>
    <lineage>
        <taxon>Eukaryota</taxon>
        <taxon>Fungi</taxon>
        <taxon>Dikarya</taxon>
        <taxon>Ascomycota</taxon>
        <taxon>Pezizomycotina</taxon>
        <taxon>Leotiomycetes</taxon>
        <taxon>Helotiales</taxon>
        <taxon>Lachnaceae</taxon>
        <taxon>Lachnellula</taxon>
    </lineage>
</organism>
<dbReference type="InterPro" id="IPR027417">
    <property type="entry name" value="P-loop_NTPase"/>
</dbReference>
<keyword evidence="7" id="KW-1185">Reference proteome</keyword>
<comment type="caution">
    <text evidence="4">Lacks conserved residue(s) required for the propagation of feature annotation.</text>
</comment>
<dbReference type="PANTHER" id="PTHR24185">
    <property type="entry name" value="CALCIUM-INDEPENDENT PHOSPHOLIPASE A2-GAMMA"/>
    <property type="match status" value="1"/>
</dbReference>
<dbReference type="InterPro" id="IPR016035">
    <property type="entry name" value="Acyl_Trfase/lysoPLipase"/>
</dbReference>
<protein>
    <submittedName>
        <fullName evidence="6">Calcium-independent phospholipase A2-gamma</fullName>
    </submittedName>
</protein>
<evidence type="ECO:0000256" key="4">
    <source>
        <dbReference type="PROSITE-ProRule" id="PRU01161"/>
    </source>
</evidence>
<dbReference type="EMBL" id="QGML01000373">
    <property type="protein sequence ID" value="TVY92172.1"/>
    <property type="molecule type" value="Genomic_DNA"/>
</dbReference>
<dbReference type="GO" id="GO:0016020">
    <property type="term" value="C:membrane"/>
    <property type="evidence" value="ECO:0007669"/>
    <property type="project" value="TreeGrafter"/>
</dbReference>
<feature type="short sequence motif" description="GXSXG" evidence="4">
    <location>
        <begin position="50"/>
        <end position="54"/>
    </location>
</feature>
<dbReference type="GO" id="GO:0047499">
    <property type="term" value="F:calcium-independent phospholipase A2 activity"/>
    <property type="evidence" value="ECO:0007669"/>
    <property type="project" value="TreeGrafter"/>
</dbReference>
<keyword evidence="2 4" id="KW-0442">Lipid degradation</keyword>
<keyword evidence="1 4" id="KW-0378">Hydrolase</keyword>
<feature type="short sequence motif" description="DGA/G" evidence="4">
    <location>
        <begin position="193"/>
        <end position="195"/>
    </location>
</feature>
<dbReference type="GO" id="GO:0046486">
    <property type="term" value="P:glycerolipid metabolic process"/>
    <property type="evidence" value="ECO:0007669"/>
    <property type="project" value="UniProtKB-ARBA"/>
</dbReference>
<dbReference type="PANTHER" id="PTHR24185:SF1">
    <property type="entry name" value="CALCIUM-INDEPENDENT PHOSPHOLIPASE A2-GAMMA"/>
    <property type="match status" value="1"/>
</dbReference>
<dbReference type="Gene3D" id="3.40.50.300">
    <property type="entry name" value="P-loop containing nucleotide triphosphate hydrolases"/>
    <property type="match status" value="1"/>
</dbReference>
<evidence type="ECO:0000313" key="7">
    <source>
        <dbReference type="Proteomes" id="UP000315522"/>
    </source>
</evidence>
<dbReference type="GO" id="GO:0016042">
    <property type="term" value="P:lipid catabolic process"/>
    <property type="evidence" value="ECO:0007669"/>
    <property type="project" value="UniProtKB-UniRule"/>
</dbReference>
<evidence type="ECO:0000256" key="3">
    <source>
        <dbReference type="ARBA" id="ARBA00023098"/>
    </source>
</evidence>
<evidence type="ECO:0000256" key="2">
    <source>
        <dbReference type="ARBA" id="ARBA00022963"/>
    </source>
</evidence>
<dbReference type="GO" id="GO:0019369">
    <property type="term" value="P:arachidonate metabolic process"/>
    <property type="evidence" value="ECO:0007669"/>
    <property type="project" value="TreeGrafter"/>
</dbReference>
<name>A0A559MGV9_9HELO</name>
<dbReference type="SUPFAM" id="SSF52151">
    <property type="entry name" value="FabD/lysophospholipase-like"/>
    <property type="match status" value="1"/>
</dbReference>
<sequence length="457" mass="50598">MATSNAQEARPLRLLSLELVILQEIMHRVKMTGHLKEDPLPADYFDMICGTSTGGLIAVLLGRLRLSVPEAMLQYAALAEKVFRDKKTGGNILRDGIFKTTNLEKAIQDVLKSKLGKGGAEARMIEEGSGGFVCAVTTKHIDGEPSLFRSWKAAKTPGPNCKIWEACRATSAAPRFFKTIYITDSGIKKEYFDGGFGYNNPTEVLIKEAIREFDSTKEITCIVSIGTGQPKVSQVNTSSLWQRTFPTDFIEALKKYATSSEVVANRVEGKYRNFPGLVHRLNVQKGLEEVSLDEWKKLGEVKTHTNEYIKSNEVDERIDVIVKALLNRVGPEKTYRISDLGAPSPLSIRPRKRGLHSFPPRLVNRFVDREQPLEDMKKHLKSPVESSTPTVCVLQGMGGCGKSQLALKYCQMTRDNDPAGHVLWVDATSITSARQSIASIVQKLSAAIAITNEEESL</sequence>
<keyword evidence="3 4" id="KW-0443">Lipid metabolism</keyword>
<gene>
    <name evidence="6" type="primary">Pnpla8_1</name>
    <name evidence="6" type="ORF">LAWI1_G002021</name>
</gene>
<dbReference type="Pfam" id="PF01734">
    <property type="entry name" value="Patatin"/>
    <property type="match status" value="1"/>
</dbReference>